<organism evidence="2">
    <name type="scientific">Caulobacter sp. (strain K31)</name>
    <dbReference type="NCBI Taxonomy" id="366602"/>
    <lineage>
        <taxon>Bacteria</taxon>
        <taxon>Pseudomonadati</taxon>
        <taxon>Pseudomonadota</taxon>
        <taxon>Alphaproteobacteria</taxon>
        <taxon>Caulobacterales</taxon>
        <taxon>Caulobacteraceae</taxon>
        <taxon>Caulobacter</taxon>
    </lineage>
</organism>
<sequence length="357" mass="39349">MDGAATVAHGETLTFSQKIKSGDFVGLSFKNFLLNMVTLSLYRFWAKTEVRRRIWDKVSLNGEPFEYTGTGKELFFGFLKAMVVIFVPYLTVLLATQFVSKWFMILFLPMYIALFVLLGAAIFMAFRYVAGRTTWRGVRFRVKGSASDYGWAYLGYGLLTSITFGWFAPAMTMRLEGKLWSSLSFGDKKLTWQREANENLYGPFALAWIVGIVGYGVFIALLMPSFMGGLRPNGVPDVALFFKIYGYALVYALVVTVASAAYHAAVMRAVVAAIRIDDARFSTSVKALDLIVLSLTNALIVVFSLGILTPVVAARTVRFVISRLSSTGTVNLAEVLQAPRSAGGDEGLADAFDLSPF</sequence>
<dbReference type="STRING" id="366602.Caul_3400"/>
<protein>
    <recommendedName>
        <fullName evidence="3">DUF898 domain-containing protein</fullName>
    </recommendedName>
</protein>
<name>B0T500_CAUSK</name>
<accession>B0T500</accession>
<feature type="transmembrane region" description="Helical" evidence="1">
    <location>
        <begin position="151"/>
        <end position="171"/>
    </location>
</feature>
<dbReference type="Pfam" id="PF05987">
    <property type="entry name" value="DUF898"/>
    <property type="match status" value="1"/>
</dbReference>
<dbReference type="InterPro" id="IPR010295">
    <property type="entry name" value="DUF898"/>
</dbReference>
<gene>
    <name evidence="2" type="ordered locus">Caul_3400</name>
</gene>
<evidence type="ECO:0000313" key="2">
    <source>
        <dbReference type="EMBL" id="ABZ72527.1"/>
    </source>
</evidence>
<evidence type="ECO:0000256" key="1">
    <source>
        <dbReference type="SAM" id="Phobius"/>
    </source>
</evidence>
<keyword evidence="1" id="KW-1133">Transmembrane helix</keyword>
<keyword evidence="1" id="KW-0812">Transmembrane</keyword>
<feature type="transmembrane region" description="Helical" evidence="1">
    <location>
        <begin position="74"/>
        <end position="96"/>
    </location>
</feature>
<feature type="transmembrane region" description="Helical" evidence="1">
    <location>
        <begin position="24"/>
        <end position="45"/>
    </location>
</feature>
<feature type="transmembrane region" description="Helical" evidence="1">
    <location>
        <begin position="102"/>
        <end position="130"/>
    </location>
</feature>
<feature type="transmembrane region" description="Helical" evidence="1">
    <location>
        <begin position="290"/>
        <end position="313"/>
    </location>
</feature>
<dbReference type="KEGG" id="cak:Caul_3400"/>
<proteinExistence type="predicted"/>
<feature type="transmembrane region" description="Helical" evidence="1">
    <location>
        <begin position="244"/>
        <end position="270"/>
    </location>
</feature>
<reference evidence="2" key="1">
    <citation type="submission" date="2008-01" db="EMBL/GenBank/DDBJ databases">
        <title>Complete sequence of chromosome of Caulobacter sp. K31.</title>
        <authorList>
            <consortium name="US DOE Joint Genome Institute"/>
            <person name="Copeland A."/>
            <person name="Lucas S."/>
            <person name="Lapidus A."/>
            <person name="Barry K."/>
            <person name="Glavina del Rio T."/>
            <person name="Dalin E."/>
            <person name="Tice H."/>
            <person name="Pitluck S."/>
            <person name="Bruce D."/>
            <person name="Goodwin L."/>
            <person name="Thompson L.S."/>
            <person name="Brettin T."/>
            <person name="Detter J.C."/>
            <person name="Han C."/>
            <person name="Schmutz J."/>
            <person name="Larimer F."/>
            <person name="Land M."/>
            <person name="Hauser L."/>
            <person name="Kyrpides N."/>
            <person name="Kim E."/>
            <person name="Stephens C."/>
            <person name="Richardson P."/>
        </authorList>
    </citation>
    <scope>NUCLEOTIDE SEQUENCE [LARGE SCALE GENOMIC DNA]</scope>
    <source>
        <strain evidence="2">K31</strain>
    </source>
</reference>
<dbReference type="OrthoDB" id="7462354at2"/>
<feature type="transmembrane region" description="Helical" evidence="1">
    <location>
        <begin position="200"/>
        <end position="223"/>
    </location>
</feature>
<evidence type="ECO:0008006" key="3">
    <source>
        <dbReference type="Google" id="ProtNLM"/>
    </source>
</evidence>
<dbReference type="eggNOG" id="COG4269">
    <property type="taxonomic scope" value="Bacteria"/>
</dbReference>
<dbReference type="EMBL" id="CP000927">
    <property type="protein sequence ID" value="ABZ72527.1"/>
    <property type="molecule type" value="Genomic_DNA"/>
</dbReference>
<dbReference type="HOGENOM" id="CLU_049287_1_0_5"/>
<dbReference type="AlphaFoldDB" id="B0T500"/>
<keyword evidence="1" id="KW-0472">Membrane</keyword>